<dbReference type="AlphaFoldDB" id="A0A6M4MG63"/>
<comment type="similarity">
    <text evidence="3">Belongs to the helicase family. RecQ subfamily.</text>
</comment>
<dbReference type="GO" id="GO:0043138">
    <property type="term" value="F:3'-5' DNA helicase activity"/>
    <property type="evidence" value="ECO:0007669"/>
    <property type="project" value="UniProtKB-EC"/>
</dbReference>
<evidence type="ECO:0000256" key="15">
    <source>
        <dbReference type="ARBA" id="ARBA00034617"/>
    </source>
</evidence>
<dbReference type="RefSeq" id="WP_075607513.1">
    <property type="nucleotide sequence ID" value="NZ_CP052766.1"/>
</dbReference>
<dbReference type="CDD" id="cd17920">
    <property type="entry name" value="DEXHc_RecQ"/>
    <property type="match status" value="1"/>
</dbReference>
<feature type="domain" description="Helicase C-terminal" evidence="19">
    <location>
        <begin position="231"/>
        <end position="378"/>
    </location>
</feature>
<evidence type="ECO:0000313" key="21">
    <source>
        <dbReference type="Proteomes" id="UP000219285"/>
    </source>
</evidence>
<keyword evidence="13" id="KW-0234">DNA repair</keyword>
<evidence type="ECO:0000256" key="1">
    <source>
        <dbReference type="ARBA" id="ARBA00001946"/>
    </source>
</evidence>
<name>A0A6M4MG63_9ALTE</name>
<dbReference type="InterPro" id="IPR006293">
    <property type="entry name" value="DNA_helicase_ATP-dep_RecQ_bac"/>
</dbReference>
<comment type="cofactor">
    <cofactor evidence="1">
        <name>Mg(2+)</name>
        <dbReference type="ChEBI" id="CHEBI:18420"/>
    </cofactor>
</comment>
<gene>
    <name evidence="20" type="primary">recQ</name>
    <name evidence="20" type="ORF">CA267_010595</name>
</gene>
<dbReference type="Pfam" id="PF00270">
    <property type="entry name" value="DEAD"/>
    <property type="match status" value="1"/>
</dbReference>
<keyword evidence="11" id="KW-0238">DNA-binding</keyword>
<dbReference type="Pfam" id="PF00271">
    <property type="entry name" value="Helicase_C"/>
    <property type="match status" value="1"/>
</dbReference>
<keyword evidence="5" id="KW-0547">Nucleotide-binding</keyword>
<dbReference type="FunFam" id="3.40.50.300:FF:000296">
    <property type="entry name" value="ATP-dependent DNA helicase RecQ"/>
    <property type="match status" value="1"/>
</dbReference>
<dbReference type="InterPro" id="IPR011545">
    <property type="entry name" value="DEAD/DEAH_box_helicase_dom"/>
</dbReference>
<dbReference type="NCBIfam" id="TIGR01389">
    <property type="entry name" value="recQ"/>
    <property type="match status" value="1"/>
</dbReference>
<dbReference type="GO" id="GO:0006281">
    <property type="term" value="P:DNA repair"/>
    <property type="evidence" value="ECO:0007669"/>
    <property type="project" value="UniProtKB-KW"/>
</dbReference>
<evidence type="ECO:0000259" key="17">
    <source>
        <dbReference type="PROSITE" id="PS50967"/>
    </source>
</evidence>
<dbReference type="InterPro" id="IPR004589">
    <property type="entry name" value="DNA_helicase_ATP-dep_RecQ"/>
</dbReference>
<evidence type="ECO:0000256" key="4">
    <source>
        <dbReference type="ARBA" id="ARBA00022723"/>
    </source>
</evidence>
<evidence type="ECO:0000256" key="2">
    <source>
        <dbReference type="ARBA" id="ARBA00001947"/>
    </source>
</evidence>
<dbReference type="EMBL" id="CP052766">
    <property type="protein sequence ID" value="QJR81196.1"/>
    <property type="molecule type" value="Genomic_DNA"/>
</dbReference>
<dbReference type="SUPFAM" id="SSF52540">
    <property type="entry name" value="P-loop containing nucleoside triphosphate hydrolases"/>
    <property type="match status" value="1"/>
</dbReference>
<dbReference type="FunFam" id="1.10.10.10:FF:000175">
    <property type="entry name" value="ATP-dependent DNA helicase RecQ"/>
    <property type="match status" value="1"/>
</dbReference>
<dbReference type="InterPro" id="IPR014001">
    <property type="entry name" value="Helicase_ATP-bd"/>
</dbReference>
<dbReference type="GO" id="GO:0003677">
    <property type="term" value="F:DNA binding"/>
    <property type="evidence" value="ECO:0007669"/>
    <property type="project" value="UniProtKB-KW"/>
</dbReference>
<dbReference type="SMART" id="SM00341">
    <property type="entry name" value="HRDC"/>
    <property type="match status" value="1"/>
</dbReference>
<dbReference type="SMART" id="SM00487">
    <property type="entry name" value="DEXDc"/>
    <property type="match status" value="1"/>
</dbReference>
<accession>A0A6M4MG63</accession>
<dbReference type="GO" id="GO:0016787">
    <property type="term" value="F:hydrolase activity"/>
    <property type="evidence" value="ECO:0007669"/>
    <property type="project" value="UniProtKB-KW"/>
</dbReference>
<dbReference type="InterPro" id="IPR018982">
    <property type="entry name" value="RQC_domain"/>
</dbReference>
<protein>
    <recommendedName>
        <fullName evidence="16">DNA helicase RecQ</fullName>
        <ecNumber evidence="16">5.6.2.4</ecNumber>
    </recommendedName>
</protein>
<keyword evidence="7 20" id="KW-0378">Hydrolase</keyword>
<dbReference type="Gene3D" id="1.10.10.10">
    <property type="entry name" value="Winged helix-like DNA-binding domain superfamily/Winged helix DNA-binding domain"/>
    <property type="match status" value="1"/>
</dbReference>
<keyword evidence="8 20" id="KW-0347">Helicase</keyword>
<feature type="domain" description="Helicase ATP-binding" evidence="18">
    <location>
        <begin position="42"/>
        <end position="210"/>
    </location>
</feature>
<dbReference type="PANTHER" id="PTHR13710">
    <property type="entry name" value="DNA HELICASE RECQ FAMILY MEMBER"/>
    <property type="match status" value="1"/>
</dbReference>
<keyword evidence="4" id="KW-0479">Metal-binding</keyword>
<keyword evidence="9" id="KW-0862">Zinc</keyword>
<dbReference type="GO" id="GO:0009432">
    <property type="term" value="P:SOS response"/>
    <property type="evidence" value="ECO:0007669"/>
    <property type="project" value="UniProtKB-UniRule"/>
</dbReference>
<dbReference type="GO" id="GO:0046872">
    <property type="term" value="F:metal ion binding"/>
    <property type="evidence" value="ECO:0007669"/>
    <property type="project" value="UniProtKB-KW"/>
</dbReference>
<comment type="cofactor">
    <cofactor evidence="2">
        <name>Zn(2+)</name>
        <dbReference type="ChEBI" id="CHEBI:29105"/>
    </cofactor>
</comment>
<dbReference type="NCBIfam" id="TIGR00614">
    <property type="entry name" value="recQ_fam"/>
    <property type="match status" value="1"/>
</dbReference>
<keyword evidence="10" id="KW-0067">ATP-binding</keyword>
<reference evidence="20 21" key="2">
    <citation type="submission" date="2020-04" db="EMBL/GenBank/DDBJ databases">
        <title>Complete genome sequence of Alteromonas pelagimontana 5.12T.</title>
        <authorList>
            <person name="Sinha R.K."/>
            <person name="Krishnan K.P."/>
            <person name="Kurian J.P."/>
        </authorList>
    </citation>
    <scope>NUCLEOTIDE SEQUENCE [LARGE SCALE GENOMIC DNA]</scope>
    <source>
        <strain evidence="20 21">5.12</strain>
    </source>
</reference>
<keyword evidence="14" id="KW-0413">Isomerase</keyword>
<dbReference type="InterPro" id="IPR010997">
    <property type="entry name" value="HRDC-like_sf"/>
</dbReference>
<dbReference type="Pfam" id="PF09382">
    <property type="entry name" value="RQC"/>
    <property type="match status" value="1"/>
</dbReference>
<dbReference type="GO" id="GO:0006260">
    <property type="term" value="P:DNA replication"/>
    <property type="evidence" value="ECO:0007669"/>
    <property type="project" value="InterPro"/>
</dbReference>
<dbReference type="InterPro" id="IPR032284">
    <property type="entry name" value="RecQ_Zn-bd"/>
</dbReference>
<dbReference type="InterPro" id="IPR036388">
    <property type="entry name" value="WH-like_DNA-bd_sf"/>
</dbReference>
<evidence type="ECO:0000256" key="5">
    <source>
        <dbReference type="ARBA" id="ARBA00022741"/>
    </source>
</evidence>
<dbReference type="OrthoDB" id="9760034at2"/>
<evidence type="ECO:0000256" key="8">
    <source>
        <dbReference type="ARBA" id="ARBA00022806"/>
    </source>
</evidence>
<evidence type="ECO:0000256" key="9">
    <source>
        <dbReference type="ARBA" id="ARBA00022833"/>
    </source>
</evidence>
<dbReference type="Gene3D" id="3.40.50.300">
    <property type="entry name" value="P-loop containing nucleotide triphosphate hydrolases"/>
    <property type="match status" value="2"/>
</dbReference>
<dbReference type="SMART" id="SM00956">
    <property type="entry name" value="RQC"/>
    <property type="match status" value="1"/>
</dbReference>
<keyword evidence="21" id="KW-1185">Reference proteome</keyword>
<dbReference type="GO" id="GO:0005737">
    <property type="term" value="C:cytoplasm"/>
    <property type="evidence" value="ECO:0007669"/>
    <property type="project" value="TreeGrafter"/>
</dbReference>
<dbReference type="PROSITE" id="PS51194">
    <property type="entry name" value="HELICASE_CTER"/>
    <property type="match status" value="1"/>
</dbReference>
<dbReference type="FunFam" id="3.40.50.300:FF:000156">
    <property type="entry name" value="ATP-dependent DNA helicase recQ"/>
    <property type="match status" value="1"/>
</dbReference>
<evidence type="ECO:0000256" key="14">
    <source>
        <dbReference type="ARBA" id="ARBA00023235"/>
    </source>
</evidence>
<proteinExistence type="inferred from homology"/>
<evidence type="ECO:0000259" key="19">
    <source>
        <dbReference type="PROSITE" id="PS51194"/>
    </source>
</evidence>
<dbReference type="GO" id="GO:0006310">
    <property type="term" value="P:DNA recombination"/>
    <property type="evidence" value="ECO:0007669"/>
    <property type="project" value="UniProtKB-UniRule"/>
</dbReference>
<evidence type="ECO:0000256" key="6">
    <source>
        <dbReference type="ARBA" id="ARBA00022763"/>
    </source>
</evidence>
<dbReference type="GO" id="GO:0043590">
    <property type="term" value="C:bacterial nucleoid"/>
    <property type="evidence" value="ECO:0007669"/>
    <property type="project" value="TreeGrafter"/>
</dbReference>
<dbReference type="PROSITE" id="PS51192">
    <property type="entry name" value="HELICASE_ATP_BIND_1"/>
    <property type="match status" value="1"/>
</dbReference>
<reference evidence="21" key="1">
    <citation type="submission" date="2014-12" db="EMBL/GenBank/DDBJ databases">
        <title>Complete genome sequence of a multi-drug resistant Klebsiella pneumoniae.</title>
        <authorList>
            <person name="Hua X."/>
            <person name="Chen Q."/>
            <person name="Li X."/>
            <person name="Feng Y."/>
            <person name="Ruan Z."/>
            <person name="Yu Y."/>
        </authorList>
    </citation>
    <scope>NUCLEOTIDE SEQUENCE [LARGE SCALE GENOMIC DNA]</scope>
    <source>
        <strain evidence="21">5.12</strain>
    </source>
</reference>
<dbReference type="KEGG" id="apel:CA267_010595"/>
<evidence type="ECO:0000256" key="3">
    <source>
        <dbReference type="ARBA" id="ARBA00005446"/>
    </source>
</evidence>
<dbReference type="InterPro" id="IPR001650">
    <property type="entry name" value="Helicase_C-like"/>
</dbReference>
<evidence type="ECO:0000256" key="10">
    <source>
        <dbReference type="ARBA" id="ARBA00022840"/>
    </source>
</evidence>
<evidence type="ECO:0000256" key="16">
    <source>
        <dbReference type="NCBIfam" id="TIGR01389"/>
    </source>
</evidence>
<evidence type="ECO:0000256" key="7">
    <source>
        <dbReference type="ARBA" id="ARBA00022801"/>
    </source>
</evidence>
<dbReference type="CDD" id="cd18794">
    <property type="entry name" value="SF2_C_RecQ"/>
    <property type="match status" value="1"/>
</dbReference>
<dbReference type="GO" id="GO:0030894">
    <property type="term" value="C:replisome"/>
    <property type="evidence" value="ECO:0007669"/>
    <property type="project" value="TreeGrafter"/>
</dbReference>
<dbReference type="InterPro" id="IPR036390">
    <property type="entry name" value="WH_DNA-bd_sf"/>
</dbReference>
<dbReference type="GO" id="GO:0005524">
    <property type="term" value="F:ATP binding"/>
    <property type="evidence" value="ECO:0007669"/>
    <property type="project" value="UniProtKB-KW"/>
</dbReference>
<evidence type="ECO:0000313" key="20">
    <source>
        <dbReference type="EMBL" id="QJR81196.1"/>
    </source>
</evidence>
<evidence type="ECO:0000259" key="18">
    <source>
        <dbReference type="PROSITE" id="PS51192"/>
    </source>
</evidence>
<keyword evidence="12" id="KW-0233">DNA recombination</keyword>
<dbReference type="Pfam" id="PF00570">
    <property type="entry name" value="HRDC"/>
    <property type="match status" value="1"/>
</dbReference>
<dbReference type="Pfam" id="PF16124">
    <property type="entry name" value="RecQ_Zn_bind"/>
    <property type="match status" value="1"/>
</dbReference>
<organism evidence="20 21">
    <name type="scientific">Alteromonas pelagimontana</name>
    <dbReference type="NCBI Taxonomy" id="1858656"/>
    <lineage>
        <taxon>Bacteria</taxon>
        <taxon>Pseudomonadati</taxon>
        <taxon>Pseudomonadota</taxon>
        <taxon>Gammaproteobacteria</taxon>
        <taxon>Alteromonadales</taxon>
        <taxon>Alteromonadaceae</taxon>
        <taxon>Alteromonas/Salinimonas group</taxon>
        <taxon>Alteromonas</taxon>
    </lineage>
</organism>
<dbReference type="EC" id="5.6.2.4" evidence="16"/>
<dbReference type="PROSITE" id="PS50967">
    <property type="entry name" value="HRDC"/>
    <property type="match status" value="1"/>
</dbReference>
<dbReference type="SUPFAM" id="SSF47819">
    <property type="entry name" value="HRDC-like"/>
    <property type="match status" value="1"/>
</dbReference>
<evidence type="ECO:0000256" key="13">
    <source>
        <dbReference type="ARBA" id="ARBA00023204"/>
    </source>
</evidence>
<dbReference type="InterPro" id="IPR044876">
    <property type="entry name" value="HRDC_dom_sf"/>
</dbReference>
<dbReference type="SUPFAM" id="SSF46785">
    <property type="entry name" value="Winged helix' DNA-binding domain"/>
    <property type="match status" value="1"/>
</dbReference>
<dbReference type="FunFam" id="1.10.150.80:FF:000002">
    <property type="entry name" value="ATP-dependent DNA helicase RecQ"/>
    <property type="match status" value="1"/>
</dbReference>
<dbReference type="SMART" id="SM00490">
    <property type="entry name" value="HELICc"/>
    <property type="match status" value="1"/>
</dbReference>
<evidence type="ECO:0000256" key="11">
    <source>
        <dbReference type="ARBA" id="ARBA00023125"/>
    </source>
</evidence>
<comment type="catalytic activity">
    <reaction evidence="15">
        <text>Couples ATP hydrolysis with the unwinding of duplex DNA by translocating in the 3'-5' direction.</text>
        <dbReference type="EC" id="5.6.2.4"/>
    </reaction>
</comment>
<feature type="domain" description="HRDC" evidence="17">
    <location>
        <begin position="535"/>
        <end position="615"/>
    </location>
</feature>
<dbReference type="Gene3D" id="1.10.150.80">
    <property type="entry name" value="HRDC domain"/>
    <property type="match status" value="1"/>
</dbReference>
<evidence type="ECO:0000256" key="12">
    <source>
        <dbReference type="ARBA" id="ARBA00023172"/>
    </source>
</evidence>
<dbReference type="Proteomes" id="UP000219285">
    <property type="component" value="Chromosome"/>
</dbReference>
<keyword evidence="6" id="KW-0227">DNA damage</keyword>
<dbReference type="InterPro" id="IPR002121">
    <property type="entry name" value="HRDC_dom"/>
</dbReference>
<dbReference type="InterPro" id="IPR027417">
    <property type="entry name" value="P-loop_NTPase"/>
</dbReference>
<dbReference type="PANTHER" id="PTHR13710:SF105">
    <property type="entry name" value="ATP-DEPENDENT DNA HELICASE Q1"/>
    <property type="match status" value="1"/>
</dbReference>
<dbReference type="GO" id="GO:0009378">
    <property type="term" value="F:four-way junction helicase activity"/>
    <property type="evidence" value="ECO:0007669"/>
    <property type="project" value="TreeGrafter"/>
</dbReference>
<sequence>MSISSSPINQDTNTTAEPLTAKSVLSRVFGYSEFRTGQEAVIQHVVQGRDALVLLPTGGGKSLCYQIPGLVREGTAIVVSPLISLMQDQVEQLREAGVKAAFLNSSLDVDKQHQIIADLQAGKFELLYVSPERLLQHQFQQLLNATQVALFAVDEAHCVSHWGHDFRHDYRALGIIKQRFPHIPVIGLTATADAATQADILLQLELNDPFVFKGSFDRPNIRYRVMSKYKAFDQVVDYVKQQDGSGIIYCNSRAKVDDLSAKLHRLGMRCEAYHAGKDPDEREYVQRRFLNDQIDIVVATVAFGMGINKSNVRYVVHHDVPRSIESYYQETGRAGRDGLDSEALLLFDEKDAARVRQWIEQGDKTERNTIELQKFAAMESFAEAQTCRRQVLLNYFSEYSDTACGNCDICLDPPKLIDGLVLAQKVLSCILRLEQQAATQHVIDVLRGKSLKRIMEAGHQHLSTYGIGKEHADSYWHNIINQLIHKGLIRVDLTANAALRLTEAARPVLKSDTEVKLAVPRLEFKPDKKVSKAPANYDKALFKRLKHLRKALAEEHAVPPFVIFSDATLVDMASRTPTSDAEFLEVSGVGRTKMQRYGDAFLQLIRGYLARELDD</sequence>